<evidence type="ECO:0000256" key="4">
    <source>
        <dbReference type="ARBA" id="ARBA00022679"/>
    </source>
</evidence>
<keyword evidence="6 10" id="KW-0460">Magnesium</keyword>
<keyword evidence="13" id="KW-1185">Reference proteome</keyword>
<dbReference type="InterPro" id="IPR029061">
    <property type="entry name" value="THDP-binding"/>
</dbReference>
<dbReference type="EC" id="2.2.1.7" evidence="10"/>
<evidence type="ECO:0000256" key="1">
    <source>
        <dbReference type="ARBA" id="ARBA00004980"/>
    </source>
</evidence>
<evidence type="ECO:0000313" key="13">
    <source>
        <dbReference type="Proteomes" id="UP001197114"/>
    </source>
</evidence>
<protein>
    <recommendedName>
        <fullName evidence="10">1-deoxy-D-xylulose-5-phosphate synthase</fullName>
        <ecNumber evidence="10">2.2.1.7</ecNumber>
    </recommendedName>
    <alternativeName>
        <fullName evidence="10">1-deoxyxylulose-5-phosphate synthase</fullName>
        <shortName evidence="10">DXP synthase</shortName>
        <shortName evidence="10">DXPS</shortName>
    </alternativeName>
</protein>
<dbReference type="Proteomes" id="UP001197114">
    <property type="component" value="Unassembled WGS sequence"/>
</dbReference>
<feature type="binding site" evidence="10">
    <location>
        <position position="174"/>
    </location>
    <ligand>
        <name>thiamine diphosphate</name>
        <dbReference type="ChEBI" id="CHEBI:58937"/>
    </ligand>
</feature>
<dbReference type="InterPro" id="IPR049557">
    <property type="entry name" value="Transketolase_CS"/>
</dbReference>
<dbReference type="Gene3D" id="3.40.50.920">
    <property type="match status" value="1"/>
</dbReference>
<keyword evidence="5 10" id="KW-0479">Metal-binding</keyword>
<accession>A0ABS6YI94</accession>
<reference evidence="12 13" key="1">
    <citation type="submission" date="2019-11" db="EMBL/GenBank/DDBJ databases">
        <authorList>
            <person name="Ay H."/>
        </authorList>
    </citation>
    <scope>NUCLEOTIDE SEQUENCE [LARGE SCALE GENOMIC DNA]</scope>
    <source>
        <strain evidence="12 13">BG9H</strain>
    </source>
</reference>
<dbReference type="RefSeq" id="WP_219687681.1">
    <property type="nucleotide sequence ID" value="NZ_WMBF01000034.1"/>
</dbReference>
<dbReference type="PROSITE" id="PS00802">
    <property type="entry name" value="TRANSKETOLASE_2"/>
    <property type="match status" value="1"/>
</dbReference>
<feature type="domain" description="Transketolase-like pyrimidine-binding" evidence="11">
    <location>
        <begin position="315"/>
        <end position="479"/>
    </location>
</feature>
<dbReference type="InterPro" id="IPR033248">
    <property type="entry name" value="Transketolase_C"/>
</dbReference>
<comment type="catalytic activity">
    <reaction evidence="10">
        <text>D-glyceraldehyde 3-phosphate + pyruvate + H(+) = 1-deoxy-D-xylulose 5-phosphate + CO2</text>
        <dbReference type="Rhea" id="RHEA:12605"/>
        <dbReference type="ChEBI" id="CHEBI:15361"/>
        <dbReference type="ChEBI" id="CHEBI:15378"/>
        <dbReference type="ChEBI" id="CHEBI:16526"/>
        <dbReference type="ChEBI" id="CHEBI:57792"/>
        <dbReference type="ChEBI" id="CHEBI:59776"/>
        <dbReference type="EC" id="2.2.1.7"/>
    </reaction>
</comment>
<evidence type="ECO:0000256" key="8">
    <source>
        <dbReference type="ARBA" id="ARBA00023052"/>
    </source>
</evidence>
<comment type="similarity">
    <text evidence="2 10">Belongs to the transketolase family. DXPS subfamily.</text>
</comment>
<comment type="function">
    <text evidence="10">Catalyzes the acyloin condensation reaction between C atoms 2 and 3 of pyruvate and glyceraldehyde 3-phosphate to yield 1-deoxy-D-xylulose-5-phosphate (DXP).</text>
</comment>
<dbReference type="Gene3D" id="3.40.50.970">
    <property type="match status" value="2"/>
</dbReference>
<feature type="binding site" evidence="10">
    <location>
        <position position="144"/>
    </location>
    <ligand>
        <name>Mg(2+)</name>
        <dbReference type="ChEBI" id="CHEBI:18420"/>
    </ligand>
</feature>
<evidence type="ECO:0000313" key="12">
    <source>
        <dbReference type="EMBL" id="MBW5421139.1"/>
    </source>
</evidence>
<comment type="cofactor">
    <cofactor evidence="10">
        <name>Mg(2+)</name>
        <dbReference type="ChEBI" id="CHEBI:18420"/>
    </cofactor>
    <text evidence="10">Binds 1 Mg(2+) ion per subunit.</text>
</comment>
<keyword evidence="7 10" id="KW-0784">Thiamine biosynthesis</keyword>
<dbReference type="NCBIfam" id="TIGR00204">
    <property type="entry name" value="dxs"/>
    <property type="match status" value="1"/>
</dbReference>
<dbReference type="SUPFAM" id="SSF52518">
    <property type="entry name" value="Thiamin diphosphate-binding fold (THDP-binding)"/>
    <property type="match status" value="2"/>
</dbReference>
<keyword evidence="4 10" id="KW-0808">Transferase</keyword>
<dbReference type="CDD" id="cd02007">
    <property type="entry name" value="TPP_DXS"/>
    <property type="match status" value="1"/>
</dbReference>
<dbReference type="GO" id="GO:0008661">
    <property type="term" value="F:1-deoxy-D-xylulose-5-phosphate synthase activity"/>
    <property type="evidence" value="ECO:0007669"/>
    <property type="project" value="UniProtKB-EC"/>
</dbReference>
<organism evidence="12 13">
    <name type="scientific">Streptomyces anatolicus</name>
    <dbReference type="NCBI Taxonomy" id="2675858"/>
    <lineage>
        <taxon>Bacteria</taxon>
        <taxon>Bacillati</taxon>
        <taxon>Actinomycetota</taxon>
        <taxon>Actinomycetes</taxon>
        <taxon>Kitasatosporales</taxon>
        <taxon>Streptomycetaceae</taxon>
        <taxon>Streptomyces</taxon>
    </lineage>
</organism>
<dbReference type="Pfam" id="PF02779">
    <property type="entry name" value="Transket_pyr"/>
    <property type="match status" value="1"/>
</dbReference>
<feature type="binding site" evidence="10">
    <location>
        <position position="366"/>
    </location>
    <ligand>
        <name>thiamine diphosphate</name>
        <dbReference type="ChEBI" id="CHEBI:58937"/>
    </ligand>
</feature>
<feature type="binding site" evidence="10">
    <location>
        <begin position="113"/>
        <end position="115"/>
    </location>
    <ligand>
        <name>thiamine diphosphate</name>
        <dbReference type="ChEBI" id="CHEBI:58937"/>
    </ligand>
</feature>
<feature type="binding site" evidence="10">
    <location>
        <position position="285"/>
    </location>
    <ligand>
        <name>thiamine diphosphate</name>
        <dbReference type="ChEBI" id="CHEBI:58937"/>
    </ligand>
</feature>
<evidence type="ECO:0000256" key="6">
    <source>
        <dbReference type="ARBA" id="ARBA00022842"/>
    </source>
</evidence>
<evidence type="ECO:0000256" key="2">
    <source>
        <dbReference type="ARBA" id="ARBA00011081"/>
    </source>
</evidence>
<comment type="cofactor">
    <cofactor evidence="10">
        <name>thiamine diphosphate</name>
        <dbReference type="ChEBI" id="CHEBI:58937"/>
    </cofactor>
    <text evidence="10">Binds 1 thiamine pyrophosphate per subunit.</text>
</comment>
<feature type="binding site" evidence="10">
    <location>
        <position position="73"/>
    </location>
    <ligand>
        <name>thiamine diphosphate</name>
        <dbReference type="ChEBI" id="CHEBI:58937"/>
    </ligand>
</feature>
<feature type="binding site" evidence="10">
    <location>
        <begin position="145"/>
        <end position="146"/>
    </location>
    <ligand>
        <name>thiamine diphosphate</name>
        <dbReference type="ChEBI" id="CHEBI:58937"/>
    </ligand>
</feature>
<dbReference type="PANTHER" id="PTHR43322">
    <property type="entry name" value="1-D-DEOXYXYLULOSE 5-PHOSPHATE SYNTHASE-RELATED"/>
    <property type="match status" value="1"/>
</dbReference>
<dbReference type="HAMAP" id="MF_00315">
    <property type="entry name" value="DXP_synth"/>
    <property type="match status" value="1"/>
</dbReference>
<dbReference type="Pfam" id="PF02780">
    <property type="entry name" value="Transketolase_C"/>
    <property type="match status" value="1"/>
</dbReference>
<proteinExistence type="inferred from homology"/>
<comment type="pathway">
    <text evidence="1 10">Metabolic intermediate biosynthesis; 1-deoxy-D-xylulose 5-phosphate biosynthesis; 1-deoxy-D-xylulose 5-phosphate from D-glyceraldehyde 3-phosphate and pyruvate: step 1/1.</text>
</comment>
<evidence type="ECO:0000256" key="10">
    <source>
        <dbReference type="HAMAP-Rule" id="MF_00315"/>
    </source>
</evidence>
<comment type="caution">
    <text evidence="12">The sequence shown here is derived from an EMBL/GenBank/DDBJ whole genome shotgun (WGS) entry which is preliminary data.</text>
</comment>
<dbReference type="NCBIfam" id="NF003933">
    <property type="entry name" value="PRK05444.2-2"/>
    <property type="match status" value="1"/>
</dbReference>
<dbReference type="PANTHER" id="PTHR43322:SF5">
    <property type="entry name" value="1-DEOXY-D-XYLULOSE-5-PHOSPHATE SYNTHASE, CHLOROPLASTIC"/>
    <property type="match status" value="1"/>
</dbReference>
<dbReference type="CDD" id="cd07033">
    <property type="entry name" value="TPP_PYR_DXS_TK_like"/>
    <property type="match status" value="1"/>
</dbReference>
<dbReference type="InterPro" id="IPR005477">
    <property type="entry name" value="Dxylulose-5-P_synthase"/>
</dbReference>
<feature type="binding site" evidence="10">
    <location>
        <position position="174"/>
    </location>
    <ligand>
        <name>Mg(2+)</name>
        <dbReference type="ChEBI" id="CHEBI:18420"/>
    </ligand>
</feature>
<evidence type="ECO:0000256" key="7">
    <source>
        <dbReference type="ARBA" id="ARBA00022977"/>
    </source>
</evidence>
<dbReference type="InterPro" id="IPR005475">
    <property type="entry name" value="Transketolase-like_Pyr-bd"/>
</dbReference>
<keyword evidence="9 10" id="KW-0414">Isoprene biosynthesis</keyword>
<evidence type="ECO:0000256" key="3">
    <source>
        <dbReference type="ARBA" id="ARBA00011738"/>
    </source>
</evidence>
<dbReference type="SMART" id="SM00861">
    <property type="entry name" value="Transket_pyr"/>
    <property type="match status" value="1"/>
</dbReference>
<dbReference type="EMBL" id="WMBF01000034">
    <property type="protein sequence ID" value="MBW5421139.1"/>
    <property type="molecule type" value="Genomic_DNA"/>
</dbReference>
<comment type="subunit">
    <text evidence="3 10">Homodimer.</text>
</comment>
<dbReference type="InterPro" id="IPR009014">
    <property type="entry name" value="Transketo_C/PFOR_II"/>
</dbReference>
<dbReference type="InterPro" id="IPR020826">
    <property type="entry name" value="Transketolase_BS"/>
</dbReference>
<evidence type="ECO:0000259" key="11">
    <source>
        <dbReference type="SMART" id="SM00861"/>
    </source>
</evidence>
<gene>
    <name evidence="10 12" type="primary">dxs</name>
    <name evidence="12" type="ORF">GKQ77_06105</name>
</gene>
<keyword evidence="8 10" id="KW-0786">Thiamine pyrophosphate</keyword>
<evidence type="ECO:0000256" key="9">
    <source>
        <dbReference type="ARBA" id="ARBA00023229"/>
    </source>
</evidence>
<sequence length="643" mass="68644">MPLLNRITGPRDLDRLSPEELNQLAGEIRGFLVEAVSKTGGHLGPNLGVVELTIALHRVFESPKDKVLFDTGHQSYVHKLLTGRQDFGNLRGKGGLSGYPSRAESDHDVIENSHASTVLGWADGLAKANEVRAKDDHVVAVIGDGALTGGMAWEALNNIAAAKDRPLVIVVNDNERSYAPTIGGLANHLATLRTTDGYERFLARGKDILERTPVVGRPLYETLHGAKKGLKDFIAPQGMFEDLGLKYVGPIDGHDIEALESALQRAKRFGGPVIVHCITEKGRGYKPAEEDEADHFHGIGPIHPDTGLPIAAGGMDWTSVFGEEMVKLGREREDIVAITAAMLQPVGLAKFAKAFPDRVYDVGIAEQHAAVSAAGLATGGLHPVFAVYATFLNRAFDQLLMDVALHKCGVTFVLDRAGVTGTDGASHNGMWDMSILQCVPTLRIAAPRDADQVRLQLREAVEVDDAPTVVRYSKGAVGPAVKAVGTVGAMDVLREAGSDRPDVLLVSVGALAPMCLEIAGLLNNQGITTTVVDPRWVKPVDEAMAPLAEKHRVVVTVEDNSRAGGVGSAIAQALRDAGVDVPLRDFGIPPRFLDHASRKEIMAEIGLTAPDIARQVTGLVAKLDGRFERDTAAAVESVEPARD</sequence>
<name>A0ABS6YI94_9ACTN</name>
<dbReference type="SUPFAM" id="SSF52922">
    <property type="entry name" value="TK C-terminal domain-like"/>
    <property type="match status" value="1"/>
</dbReference>
<evidence type="ECO:0000256" key="5">
    <source>
        <dbReference type="ARBA" id="ARBA00022723"/>
    </source>
</evidence>
<dbReference type="PROSITE" id="PS00801">
    <property type="entry name" value="TRANSKETOLASE_1"/>
    <property type="match status" value="1"/>
</dbReference>
<dbReference type="Pfam" id="PF13292">
    <property type="entry name" value="DXP_synthase_N"/>
    <property type="match status" value="1"/>
</dbReference>